<evidence type="ECO:0000256" key="11">
    <source>
        <dbReference type="ARBA" id="ARBA00024708"/>
    </source>
</evidence>
<dbReference type="Proteomes" id="UP000184188">
    <property type="component" value="Unassembled WGS sequence"/>
</dbReference>
<protein>
    <recommendedName>
        <fullName evidence="12">Mannosyltransferase</fullName>
        <ecNumber evidence="12">2.4.1.-</ecNumber>
    </recommendedName>
</protein>
<feature type="transmembrane region" description="Helical" evidence="12">
    <location>
        <begin position="367"/>
        <end position="391"/>
    </location>
</feature>
<dbReference type="AlphaFoldDB" id="A0A1L9SHX0"/>
<feature type="transmembrane region" description="Helical" evidence="12">
    <location>
        <begin position="403"/>
        <end position="432"/>
    </location>
</feature>
<gene>
    <name evidence="13" type="ORF">ASPZODRAFT_15506</name>
</gene>
<keyword evidence="5 12" id="KW-0328">Glycosyltransferase</keyword>
<evidence type="ECO:0000256" key="2">
    <source>
        <dbReference type="ARBA" id="ARBA00004687"/>
    </source>
</evidence>
<dbReference type="EC" id="2.4.1.-" evidence="12"/>
<feature type="transmembrane region" description="Helical" evidence="12">
    <location>
        <begin position="243"/>
        <end position="262"/>
    </location>
</feature>
<evidence type="ECO:0000256" key="7">
    <source>
        <dbReference type="ARBA" id="ARBA00022692"/>
    </source>
</evidence>
<comment type="function">
    <text evidence="11">Mannosyltransferase involved in glycosylphosphatidylinositol-anchor biosynthesis. Transfers the third mannose to Man2-GlcN-acyl-PI during GPI precursor assembly.</text>
</comment>
<dbReference type="GO" id="GO:0000026">
    <property type="term" value="F:alpha-1,2-mannosyltransferase activity"/>
    <property type="evidence" value="ECO:0007669"/>
    <property type="project" value="TreeGrafter"/>
</dbReference>
<evidence type="ECO:0000256" key="4">
    <source>
        <dbReference type="ARBA" id="ARBA00022502"/>
    </source>
</evidence>
<reference evidence="14" key="1">
    <citation type="journal article" date="2017" name="Genome Biol.">
        <title>Comparative genomics reveals high biological diversity and specific adaptations in the industrially and medically important fungal genus Aspergillus.</title>
        <authorList>
            <person name="de Vries R.P."/>
            <person name="Riley R."/>
            <person name="Wiebenga A."/>
            <person name="Aguilar-Osorio G."/>
            <person name="Amillis S."/>
            <person name="Uchima C.A."/>
            <person name="Anderluh G."/>
            <person name="Asadollahi M."/>
            <person name="Askin M."/>
            <person name="Barry K."/>
            <person name="Battaglia E."/>
            <person name="Bayram O."/>
            <person name="Benocci T."/>
            <person name="Braus-Stromeyer S.A."/>
            <person name="Caldana C."/>
            <person name="Canovas D."/>
            <person name="Cerqueira G.C."/>
            <person name="Chen F."/>
            <person name="Chen W."/>
            <person name="Choi C."/>
            <person name="Clum A."/>
            <person name="Dos Santos R.A."/>
            <person name="Damasio A.R."/>
            <person name="Diallinas G."/>
            <person name="Emri T."/>
            <person name="Fekete E."/>
            <person name="Flipphi M."/>
            <person name="Freyberg S."/>
            <person name="Gallo A."/>
            <person name="Gournas C."/>
            <person name="Habgood R."/>
            <person name="Hainaut M."/>
            <person name="Harispe M.L."/>
            <person name="Henrissat B."/>
            <person name="Hilden K.S."/>
            <person name="Hope R."/>
            <person name="Hossain A."/>
            <person name="Karabika E."/>
            <person name="Karaffa L."/>
            <person name="Karanyi Z."/>
            <person name="Krasevec N."/>
            <person name="Kuo A."/>
            <person name="Kusch H."/>
            <person name="LaButti K."/>
            <person name="Lagendijk E.L."/>
            <person name="Lapidus A."/>
            <person name="Levasseur A."/>
            <person name="Lindquist E."/>
            <person name="Lipzen A."/>
            <person name="Logrieco A.F."/>
            <person name="MacCabe A."/>
            <person name="Maekelae M.R."/>
            <person name="Malavazi I."/>
            <person name="Melin P."/>
            <person name="Meyer V."/>
            <person name="Mielnichuk N."/>
            <person name="Miskei M."/>
            <person name="Molnar A.P."/>
            <person name="Mule G."/>
            <person name="Ngan C.Y."/>
            <person name="Orejas M."/>
            <person name="Orosz E."/>
            <person name="Ouedraogo J.P."/>
            <person name="Overkamp K.M."/>
            <person name="Park H.-S."/>
            <person name="Perrone G."/>
            <person name="Piumi F."/>
            <person name="Punt P.J."/>
            <person name="Ram A.F."/>
            <person name="Ramon A."/>
            <person name="Rauscher S."/>
            <person name="Record E."/>
            <person name="Riano-Pachon D.M."/>
            <person name="Robert V."/>
            <person name="Roehrig J."/>
            <person name="Ruller R."/>
            <person name="Salamov A."/>
            <person name="Salih N.S."/>
            <person name="Samson R.A."/>
            <person name="Sandor E."/>
            <person name="Sanguinetti M."/>
            <person name="Schuetze T."/>
            <person name="Sepcic K."/>
            <person name="Shelest E."/>
            <person name="Sherlock G."/>
            <person name="Sophianopoulou V."/>
            <person name="Squina F.M."/>
            <person name="Sun H."/>
            <person name="Susca A."/>
            <person name="Todd R.B."/>
            <person name="Tsang A."/>
            <person name="Unkles S.E."/>
            <person name="van de Wiele N."/>
            <person name="van Rossen-Uffink D."/>
            <person name="Oliveira J.V."/>
            <person name="Vesth T.C."/>
            <person name="Visser J."/>
            <person name="Yu J.-H."/>
            <person name="Zhou M."/>
            <person name="Andersen M.R."/>
            <person name="Archer D.B."/>
            <person name="Baker S.E."/>
            <person name="Benoit I."/>
            <person name="Brakhage A.A."/>
            <person name="Braus G.H."/>
            <person name="Fischer R."/>
            <person name="Frisvad J.C."/>
            <person name="Goldman G.H."/>
            <person name="Houbraken J."/>
            <person name="Oakley B."/>
            <person name="Pocsi I."/>
            <person name="Scazzocchio C."/>
            <person name="Seiboth B."/>
            <person name="vanKuyk P.A."/>
            <person name="Wortman J."/>
            <person name="Dyer P.S."/>
            <person name="Grigoriev I.V."/>
        </authorList>
    </citation>
    <scope>NUCLEOTIDE SEQUENCE [LARGE SCALE GENOMIC DNA]</scope>
    <source>
        <strain evidence="14">CBS 506.65</strain>
    </source>
</reference>
<dbReference type="GO" id="GO:0006506">
    <property type="term" value="P:GPI anchor biosynthetic process"/>
    <property type="evidence" value="ECO:0007669"/>
    <property type="project" value="UniProtKB-UniPathway"/>
</dbReference>
<feature type="transmembrane region" description="Helical" evidence="12">
    <location>
        <begin position="274"/>
        <end position="291"/>
    </location>
</feature>
<keyword evidence="14" id="KW-1185">Reference proteome</keyword>
<evidence type="ECO:0000313" key="14">
    <source>
        <dbReference type="Proteomes" id="UP000184188"/>
    </source>
</evidence>
<evidence type="ECO:0000256" key="1">
    <source>
        <dbReference type="ARBA" id="ARBA00004477"/>
    </source>
</evidence>
<accession>A0A1L9SHX0</accession>
<keyword evidence="6" id="KW-0808">Transferase</keyword>
<dbReference type="STRING" id="1073090.A0A1L9SHX0"/>
<dbReference type="GeneID" id="34612630"/>
<evidence type="ECO:0000256" key="5">
    <source>
        <dbReference type="ARBA" id="ARBA00022676"/>
    </source>
</evidence>
<evidence type="ECO:0000256" key="9">
    <source>
        <dbReference type="ARBA" id="ARBA00022989"/>
    </source>
</evidence>
<keyword evidence="7 12" id="KW-0812">Transmembrane</keyword>
<keyword evidence="9 12" id="KW-1133">Transmembrane helix</keyword>
<evidence type="ECO:0000256" key="12">
    <source>
        <dbReference type="RuleBase" id="RU363075"/>
    </source>
</evidence>
<dbReference type="EMBL" id="KV878341">
    <property type="protein sequence ID" value="OJJ46812.1"/>
    <property type="molecule type" value="Genomic_DNA"/>
</dbReference>
<comment type="pathway">
    <text evidence="2">Glycolipid biosynthesis; glycosylphosphatidylinositol-anchor biosynthesis.</text>
</comment>
<evidence type="ECO:0000256" key="3">
    <source>
        <dbReference type="ARBA" id="ARBA00006065"/>
    </source>
</evidence>
<evidence type="ECO:0000256" key="6">
    <source>
        <dbReference type="ARBA" id="ARBA00022679"/>
    </source>
</evidence>
<keyword evidence="10 12" id="KW-0472">Membrane</keyword>
<organism evidence="13 14">
    <name type="scientific">Penicilliopsis zonata CBS 506.65</name>
    <dbReference type="NCBI Taxonomy" id="1073090"/>
    <lineage>
        <taxon>Eukaryota</taxon>
        <taxon>Fungi</taxon>
        <taxon>Dikarya</taxon>
        <taxon>Ascomycota</taxon>
        <taxon>Pezizomycotina</taxon>
        <taxon>Eurotiomycetes</taxon>
        <taxon>Eurotiomycetidae</taxon>
        <taxon>Eurotiales</taxon>
        <taxon>Aspergillaceae</taxon>
        <taxon>Penicilliopsis</taxon>
    </lineage>
</organism>
<comment type="similarity">
    <text evidence="3">Belongs to the glycosyltransferase 22 family. PIGB subfamily.</text>
</comment>
<dbReference type="GO" id="GO:0005789">
    <property type="term" value="C:endoplasmic reticulum membrane"/>
    <property type="evidence" value="ECO:0007669"/>
    <property type="project" value="UniProtKB-SubCell"/>
</dbReference>
<evidence type="ECO:0000313" key="13">
    <source>
        <dbReference type="EMBL" id="OJJ46812.1"/>
    </source>
</evidence>
<dbReference type="OrthoDB" id="416834at2759"/>
<dbReference type="Pfam" id="PF03901">
    <property type="entry name" value="Glyco_transf_22"/>
    <property type="match status" value="1"/>
</dbReference>
<name>A0A1L9SHX0_9EURO</name>
<evidence type="ECO:0000256" key="10">
    <source>
        <dbReference type="ARBA" id="ARBA00023136"/>
    </source>
</evidence>
<dbReference type="RefSeq" id="XP_022581322.1">
    <property type="nucleotide sequence ID" value="XM_022726166.1"/>
</dbReference>
<proteinExistence type="inferred from homology"/>
<evidence type="ECO:0000256" key="8">
    <source>
        <dbReference type="ARBA" id="ARBA00022824"/>
    </source>
</evidence>
<dbReference type="UniPathway" id="UPA00196"/>
<sequence>MKPADDGPGLSSRSPPADVARARRDRHALAGAKVLLMLVALRLVNAVSVRTFFQPDEFFQSLEPAWQLVFGGGSGAWLTWEWKHQLRSSLHPLLFAAVYYLADALAALLRCAPAARAELLVVAPKTAQAVVAALGDYYTWQLARRVYGEGPEAWAALAVTVVSPWQWFCATRTFSNCLETTLTIAALTFWPESLEPGSLQTGRLRSCFVLAAVACVLRPTNALVWLALAGFALYRSRWSARRALLREALVCGGPVLAVSAVADRLFYARWTFPPLRFLYFNLAQSLAVFYGRNDWHYYLSQGLPLLLTTALPFTLVGLYQALPTSSSSSSSSSSSHQRQSPLRTDLASTCLFMPAVLSLISHKEVRFIYPLLPVFHVFSAPPLVSFFAPALTRSTSVYMARRLLLLLFLLLINLVIALYTTLFHASGVIGVLDYLRNQHSLHSSTPTFALGKTTTTPPGITAGFLMPCHSTPWRSHMVYPHLHAWALSCEPPIDMTQAEKAAYQDEADRFYASPAHFLNTEMNLPLRHIPRRPSYIQPALKSPDANPNAHIWPDYLVFFAQLEPTMQSVLRRSAYGECYRTFNSHWHDDSRRTGDVVVWCLDSTEQGRWAIEKGRIKKKKKKTSRSWWSQSKKSWSY</sequence>
<feature type="transmembrane region" description="Helical" evidence="12">
    <location>
        <begin position="208"/>
        <end position="231"/>
    </location>
</feature>
<keyword evidence="4" id="KW-0337">GPI-anchor biosynthesis</keyword>
<dbReference type="PANTHER" id="PTHR22760">
    <property type="entry name" value="GLYCOSYLTRANSFERASE"/>
    <property type="match status" value="1"/>
</dbReference>
<dbReference type="VEuPathDB" id="FungiDB:ASPZODRAFT_15506"/>
<dbReference type="PANTHER" id="PTHR22760:SF4">
    <property type="entry name" value="GPI MANNOSYLTRANSFERASE 3"/>
    <property type="match status" value="1"/>
</dbReference>
<comment type="subcellular location">
    <subcellularLocation>
        <location evidence="1 12">Endoplasmic reticulum membrane</location>
        <topology evidence="1 12">Multi-pass membrane protein</topology>
    </subcellularLocation>
</comment>
<keyword evidence="8 12" id="KW-0256">Endoplasmic reticulum</keyword>
<feature type="transmembrane region" description="Helical" evidence="12">
    <location>
        <begin position="303"/>
        <end position="322"/>
    </location>
</feature>
<dbReference type="InterPro" id="IPR005599">
    <property type="entry name" value="GPI_mannosylTrfase"/>
</dbReference>